<keyword evidence="11" id="KW-1185">Reference proteome</keyword>
<feature type="compositionally biased region" description="Basic residues" evidence="8">
    <location>
        <begin position="269"/>
        <end position="279"/>
    </location>
</feature>
<evidence type="ECO:0000256" key="5">
    <source>
        <dbReference type="ARBA" id="ARBA00037300"/>
    </source>
</evidence>
<feature type="region of interest" description="Disordered" evidence="8">
    <location>
        <begin position="163"/>
        <end position="298"/>
    </location>
</feature>
<comment type="similarity">
    <text evidence="6">Belongs to the UTP23/FCF1 family. UTP23 subfamily.</text>
</comment>
<evidence type="ECO:0000256" key="2">
    <source>
        <dbReference type="ARBA" id="ARBA00022517"/>
    </source>
</evidence>
<evidence type="ECO:0000256" key="3">
    <source>
        <dbReference type="ARBA" id="ARBA00022552"/>
    </source>
</evidence>
<dbReference type="InterPro" id="IPR029060">
    <property type="entry name" value="PIN-like_dom_sf"/>
</dbReference>
<evidence type="ECO:0000256" key="6">
    <source>
        <dbReference type="ARBA" id="ARBA00038503"/>
    </source>
</evidence>
<evidence type="ECO:0000313" key="10">
    <source>
        <dbReference type="EMBL" id="KAJ3841061.1"/>
    </source>
</evidence>
<dbReference type="Pfam" id="PF24779">
    <property type="entry name" value="UTP23_sensor"/>
    <property type="match status" value="1"/>
</dbReference>
<comment type="caution">
    <text evidence="10">The sequence shown here is derived from an EMBL/GenBank/DDBJ whole genome shotgun (WGS) entry which is preliminary data.</text>
</comment>
<dbReference type="InterPro" id="IPR057776">
    <property type="entry name" value="UTP23_sensor"/>
</dbReference>
<dbReference type="InterPro" id="IPR006984">
    <property type="entry name" value="Fcf1/UTP23"/>
</dbReference>
<comment type="function">
    <text evidence="5">Involved in rRNA-processing and ribosome biogenesis.</text>
</comment>
<evidence type="ECO:0000256" key="1">
    <source>
        <dbReference type="ARBA" id="ARBA00004604"/>
    </source>
</evidence>
<protein>
    <recommendedName>
        <fullName evidence="7">U three protein 23</fullName>
    </recommendedName>
</protein>
<accession>A0AA38PE58</accession>
<reference evidence="10" key="1">
    <citation type="submission" date="2022-08" db="EMBL/GenBank/DDBJ databases">
        <authorList>
            <consortium name="DOE Joint Genome Institute"/>
            <person name="Min B."/>
            <person name="Riley R."/>
            <person name="Sierra-Patev S."/>
            <person name="Naranjo-Ortiz M."/>
            <person name="Looney B."/>
            <person name="Konkel Z."/>
            <person name="Slot J.C."/>
            <person name="Sakamoto Y."/>
            <person name="Steenwyk J.L."/>
            <person name="Rokas A."/>
            <person name="Carro J."/>
            <person name="Camarero S."/>
            <person name="Ferreira P."/>
            <person name="Molpeceres G."/>
            <person name="Ruiz-Duenas F.J."/>
            <person name="Serrano A."/>
            <person name="Henrissat B."/>
            <person name="Drula E."/>
            <person name="Hughes K.W."/>
            <person name="Mata J.L."/>
            <person name="Ishikawa N.K."/>
            <person name="Vargas-Isla R."/>
            <person name="Ushijima S."/>
            <person name="Smith C.A."/>
            <person name="Ahrendt S."/>
            <person name="Andreopoulos W."/>
            <person name="He G."/>
            <person name="Labutti K."/>
            <person name="Lipzen A."/>
            <person name="Ng V."/>
            <person name="Sandor L."/>
            <person name="Barry K."/>
            <person name="Martinez A.T."/>
            <person name="Xiao Y."/>
            <person name="Gibbons J.G."/>
            <person name="Terashima K."/>
            <person name="Hibbett D.S."/>
            <person name="Grigoriev I.V."/>
        </authorList>
    </citation>
    <scope>NUCLEOTIDE SEQUENCE</scope>
    <source>
        <strain evidence="10">TFB9207</strain>
    </source>
</reference>
<dbReference type="SUPFAM" id="SSF88723">
    <property type="entry name" value="PIN domain-like"/>
    <property type="match status" value="1"/>
</dbReference>
<keyword evidence="2" id="KW-0690">Ribosome biogenesis</keyword>
<dbReference type="EMBL" id="MU806053">
    <property type="protein sequence ID" value="KAJ3841061.1"/>
    <property type="molecule type" value="Genomic_DNA"/>
</dbReference>
<dbReference type="FunFam" id="3.40.50.1010:FF:000006">
    <property type="entry name" value="rRNA-processing protein UTP23 homolog"/>
    <property type="match status" value="1"/>
</dbReference>
<feature type="domain" description="UTP23 sensor motif region" evidence="9">
    <location>
        <begin position="186"/>
        <end position="204"/>
    </location>
</feature>
<dbReference type="PANTHER" id="PTHR12416">
    <property type="entry name" value="RRNA-PROCESSING PROTEIN UTP23 HOMOLOG"/>
    <property type="match status" value="1"/>
</dbReference>
<dbReference type="CDD" id="cd09865">
    <property type="entry name" value="PIN_ScUtp23p-like"/>
    <property type="match status" value="1"/>
</dbReference>
<keyword evidence="3" id="KW-0698">rRNA processing</keyword>
<feature type="compositionally biased region" description="Low complexity" evidence="8">
    <location>
        <begin position="170"/>
        <end position="184"/>
    </location>
</feature>
<evidence type="ECO:0000256" key="8">
    <source>
        <dbReference type="SAM" id="MobiDB-lite"/>
    </source>
</evidence>
<name>A0AA38PE58_9AGAR</name>
<evidence type="ECO:0000256" key="7">
    <source>
        <dbReference type="ARBA" id="ARBA00076388"/>
    </source>
</evidence>
<keyword evidence="4" id="KW-0539">Nucleus</keyword>
<evidence type="ECO:0000313" key="11">
    <source>
        <dbReference type="Proteomes" id="UP001163846"/>
    </source>
</evidence>
<dbReference type="Proteomes" id="UP001163846">
    <property type="component" value="Unassembled WGS sequence"/>
</dbReference>
<sequence>MRQKRAKTYRKLMNLYAMTFGFRQPYQILVDSELCKASVEHKIELVKQLGMVLQGEVKPMITQCCIHELYLQRGQQPAVDLAKSFERRKCNHREPIPGDDCLASVVGDSNKHRYVIATQSTPLRNNLRLIPAVPIVHINRSVMILEPPSGTTMRAKASLEQNALTSTTPAEKALLSSSSKSTEPPTKKKRGPKQPNPLSVKKKKVTQLLPQPMKRPPVTMADGKDKGRKAKDDVPEPSGSTTSDTPKRKYMEDDEGGESNLNVESTGPSHKRKRRRKSAAHTSDSVDMRSTDTKISLQ</sequence>
<dbReference type="Gene3D" id="3.40.50.1010">
    <property type="entry name" value="5'-nuclease"/>
    <property type="match status" value="1"/>
</dbReference>
<evidence type="ECO:0000259" key="9">
    <source>
        <dbReference type="Pfam" id="PF24779"/>
    </source>
</evidence>
<dbReference type="Pfam" id="PF04900">
    <property type="entry name" value="Fcf1"/>
    <property type="match status" value="1"/>
</dbReference>
<dbReference type="GO" id="GO:0032040">
    <property type="term" value="C:small-subunit processome"/>
    <property type="evidence" value="ECO:0007669"/>
    <property type="project" value="InterPro"/>
</dbReference>
<evidence type="ECO:0000256" key="4">
    <source>
        <dbReference type="ARBA" id="ARBA00023242"/>
    </source>
</evidence>
<proteinExistence type="inferred from homology"/>
<organism evidence="10 11">
    <name type="scientific">Lentinula raphanica</name>
    <dbReference type="NCBI Taxonomy" id="153919"/>
    <lineage>
        <taxon>Eukaryota</taxon>
        <taxon>Fungi</taxon>
        <taxon>Dikarya</taxon>
        <taxon>Basidiomycota</taxon>
        <taxon>Agaricomycotina</taxon>
        <taxon>Agaricomycetes</taxon>
        <taxon>Agaricomycetidae</taxon>
        <taxon>Agaricales</taxon>
        <taxon>Marasmiineae</taxon>
        <taxon>Omphalotaceae</taxon>
        <taxon>Lentinula</taxon>
    </lineage>
</organism>
<gene>
    <name evidence="10" type="ORF">F5878DRAFT_723255</name>
</gene>
<dbReference type="AlphaFoldDB" id="A0AA38PE58"/>
<feature type="compositionally biased region" description="Basic and acidic residues" evidence="8">
    <location>
        <begin position="222"/>
        <end position="234"/>
    </location>
</feature>
<dbReference type="GO" id="GO:0006364">
    <property type="term" value="P:rRNA processing"/>
    <property type="evidence" value="ECO:0007669"/>
    <property type="project" value="UniProtKB-KW"/>
</dbReference>
<comment type="subcellular location">
    <subcellularLocation>
        <location evidence="1">Nucleus</location>
        <location evidence="1">Nucleolus</location>
    </subcellularLocation>
</comment>
<feature type="compositionally biased region" description="Polar residues" evidence="8">
    <location>
        <begin position="259"/>
        <end position="268"/>
    </location>
</feature>